<dbReference type="PROSITE" id="PS50082">
    <property type="entry name" value="WD_REPEATS_2"/>
    <property type="match status" value="2"/>
</dbReference>
<evidence type="ECO:0000256" key="5">
    <source>
        <dbReference type="PROSITE-ProRule" id="PRU00221"/>
    </source>
</evidence>
<proteinExistence type="predicted"/>
<dbReference type="SMART" id="SM00320">
    <property type="entry name" value="WD40"/>
    <property type="match status" value="5"/>
</dbReference>
<name>A0A8B8GK45_9HEMI</name>
<evidence type="ECO:0000256" key="1">
    <source>
        <dbReference type="ARBA" id="ARBA00004123"/>
    </source>
</evidence>
<evidence type="ECO:0000256" key="2">
    <source>
        <dbReference type="ARBA" id="ARBA00022574"/>
    </source>
</evidence>
<feature type="compositionally biased region" description="Polar residues" evidence="6">
    <location>
        <begin position="852"/>
        <end position="873"/>
    </location>
</feature>
<dbReference type="GO" id="GO:0000278">
    <property type="term" value="P:mitotic cell cycle"/>
    <property type="evidence" value="ECO:0007669"/>
    <property type="project" value="TreeGrafter"/>
</dbReference>
<keyword evidence="2 5" id="KW-0853">WD repeat</keyword>
<feature type="region of interest" description="Disordered" evidence="6">
    <location>
        <begin position="849"/>
        <end position="910"/>
    </location>
</feature>
<feature type="compositionally biased region" description="Polar residues" evidence="6">
    <location>
        <begin position="882"/>
        <end position="891"/>
    </location>
</feature>
<dbReference type="SUPFAM" id="SSF50978">
    <property type="entry name" value="WD40 repeat-like"/>
    <property type="match status" value="1"/>
</dbReference>
<dbReference type="InterPro" id="IPR057646">
    <property type="entry name" value="WD40_WDHD1_1st"/>
</dbReference>
<dbReference type="GO" id="GO:0006281">
    <property type="term" value="P:DNA repair"/>
    <property type="evidence" value="ECO:0007669"/>
    <property type="project" value="TreeGrafter"/>
</dbReference>
<feature type="domain" description="WDHD1/CFT4 helical bundle" evidence="8">
    <location>
        <begin position="679"/>
        <end position="763"/>
    </location>
</feature>
<keyword evidence="10" id="KW-1185">Reference proteome</keyword>
<dbReference type="Pfam" id="PF12341">
    <property type="entry name" value="Mcl1_mid"/>
    <property type="match status" value="1"/>
</dbReference>
<comment type="subcellular location">
    <subcellularLocation>
        <location evidence="1">Nucleus</location>
    </subcellularLocation>
</comment>
<evidence type="ECO:0000256" key="3">
    <source>
        <dbReference type="ARBA" id="ARBA00022737"/>
    </source>
</evidence>
<evidence type="ECO:0000313" key="11">
    <source>
        <dbReference type="RefSeq" id="XP_025423413.1"/>
    </source>
</evidence>
<keyword evidence="11" id="KW-0238">DNA-binding</keyword>
<dbReference type="GeneID" id="112692828"/>
<feature type="repeat" description="WD" evidence="5">
    <location>
        <begin position="11"/>
        <end position="43"/>
    </location>
</feature>
<dbReference type="GO" id="GO:0003677">
    <property type="term" value="F:DNA binding"/>
    <property type="evidence" value="ECO:0007669"/>
    <property type="project" value="UniProtKB-KW"/>
</dbReference>
<dbReference type="AlphaFoldDB" id="A0A8B8GK45"/>
<feature type="domain" description="WDHD1/CFT4 second beta-propeller" evidence="7">
    <location>
        <begin position="390"/>
        <end position="669"/>
    </location>
</feature>
<feature type="domain" description="WDHD1 first WD40" evidence="9">
    <location>
        <begin position="11"/>
        <end position="304"/>
    </location>
</feature>
<keyword evidence="3" id="KW-0677">Repeat</keyword>
<dbReference type="Pfam" id="PF20946">
    <property type="entry name" value="Ctf4_C"/>
    <property type="match status" value="1"/>
</dbReference>
<sequence length="910" mass="102288">MSETKVLDFPRYAHVEGHTDICYSEDGRYLITCGQDGDIRIWDGIEDSDPIEKCVGSEVFAIHQIGDMLYVGNDHHTLEIYTFPSAELTDTLTRFTASVCCLDSSKNGQLIAAGGCDSTIQVVDKDTKSIMNFNSHKSPILSVKLDPLSEFLVSSSCDGSVKIWSIENKSVIKEWTSVIPVSNAFQHSKIKCTPAWDPKDGNLLAIPFGKEIKLFQRSLWRELFSLQDYRLSDQEITVMSWSNCGRYIAAGTNTGYVFVWNVSSKVIVLHAECKERYSIRSLAWCPKDGAHTLAYCDDHGQLGLVENVCSDDDFYKDADETNNIESNILMTDDESNDNVISLEKIKNESGFGSQNGVKVYNNDDDDDDDSILSSKYVPQAVIPTVNLQNPFQPCSTPIHLQRRFMIFNDVGYVRQTNTDEENVIDVDFHDNTIHHAFRIKNILEHTMAALCQEALVLGCESQDTTPSKLVCVLLNAWDGKREWSVDLPLGDDICGLAVTADWIAVATSLRFLRLFTLSGVQREILSIPGPIVAINALRNRLVVVHHCGTPIPEEQSLRYCVYKIDNKVEAIYSGYVPLAPKSTLRWVGFSDYGSLGILDSVGTLQLLFKTYWSPICYVDNSWKDSTNHYFVIGISEARQDIRCILCKGSYYPSTTPHPFLNEITWQIPLCDVTQEKGELEEKFWRYRSAVSILPEEDGLKYDKELKTMFLKLFALACKSGHDMRALELCKLIKCVQSLNLALKYSVRCGNSSLSDKISEIIENETIAVNELEPVYSTIFGDSSSSNNTNAHASQKSQDLFSENYSTNNVNDNYEEPSSILTTIKKKKDIEQMNESYDVDRAFNPFKKKSEGQKTFSISNLTPTGQETESMSSNLKKRKSDLNDSTECTDSANKTKKPKGVSKLSSFMFKK</sequence>
<feature type="repeat" description="WD" evidence="5">
    <location>
        <begin position="133"/>
        <end position="174"/>
    </location>
</feature>
<dbReference type="InterPro" id="IPR022100">
    <property type="entry name" value="WDHD1/CFT4_beta-prop_2nd"/>
</dbReference>
<evidence type="ECO:0000256" key="4">
    <source>
        <dbReference type="ARBA" id="ARBA00023242"/>
    </source>
</evidence>
<protein>
    <submittedName>
        <fullName evidence="11">WD repeat and HMG-box DNA-binding protein 1</fullName>
    </submittedName>
</protein>
<dbReference type="InterPro" id="IPR048591">
    <property type="entry name" value="WDHD1/CFT4_hel"/>
</dbReference>
<dbReference type="GO" id="GO:0043596">
    <property type="term" value="C:nuclear replication fork"/>
    <property type="evidence" value="ECO:0007669"/>
    <property type="project" value="TreeGrafter"/>
</dbReference>
<dbReference type="InterPro" id="IPR036322">
    <property type="entry name" value="WD40_repeat_dom_sf"/>
</dbReference>
<gene>
    <name evidence="11" type="primary">LOC112692828</name>
</gene>
<organism evidence="10 11">
    <name type="scientific">Sipha flava</name>
    <name type="common">yellow sugarcane aphid</name>
    <dbReference type="NCBI Taxonomy" id="143950"/>
    <lineage>
        <taxon>Eukaryota</taxon>
        <taxon>Metazoa</taxon>
        <taxon>Ecdysozoa</taxon>
        <taxon>Arthropoda</taxon>
        <taxon>Hexapoda</taxon>
        <taxon>Insecta</taxon>
        <taxon>Pterygota</taxon>
        <taxon>Neoptera</taxon>
        <taxon>Paraneoptera</taxon>
        <taxon>Hemiptera</taxon>
        <taxon>Sternorrhyncha</taxon>
        <taxon>Aphidomorpha</taxon>
        <taxon>Aphidoidea</taxon>
        <taxon>Aphididae</taxon>
        <taxon>Sipha</taxon>
    </lineage>
</organism>
<evidence type="ECO:0000259" key="7">
    <source>
        <dbReference type="Pfam" id="PF12341"/>
    </source>
</evidence>
<evidence type="ECO:0000313" key="10">
    <source>
        <dbReference type="Proteomes" id="UP000694846"/>
    </source>
</evidence>
<dbReference type="GO" id="GO:0006261">
    <property type="term" value="P:DNA-templated DNA replication"/>
    <property type="evidence" value="ECO:0007669"/>
    <property type="project" value="TreeGrafter"/>
</dbReference>
<reference evidence="11" key="1">
    <citation type="submission" date="2025-08" db="UniProtKB">
        <authorList>
            <consortium name="RefSeq"/>
        </authorList>
    </citation>
    <scope>IDENTIFICATION</scope>
    <source>
        <tissue evidence="11">Whole body</tissue>
    </source>
</reference>
<accession>A0A8B8GK45</accession>
<dbReference type="PANTHER" id="PTHR19932:SF10">
    <property type="entry name" value="WD REPEAT AND HMG-BOX DNA-BINDING PROTEIN 1"/>
    <property type="match status" value="1"/>
</dbReference>
<dbReference type="OrthoDB" id="427368at2759"/>
<evidence type="ECO:0000259" key="8">
    <source>
        <dbReference type="Pfam" id="PF20946"/>
    </source>
</evidence>
<dbReference type="Proteomes" id="UP000694846">
    <property type="component" value="Unplaced"/>
</dbReference>
<dbReference type="Pfam" id="PF24817">
    <property type="entry name" value="WD40_WDHD1_1st"/>
    <property type="match status" value="1"/>
</dbReference>
<dbReference type="GO" id="GO:0003682">
    <property type="term" value="F:chromatin binding"/>
    <property type="evidence" value="ECO:0007669"/>
    <property type="project" value="TreeGrafter"/>
</dbReference>
<keyword evidence="4" id="KW-0539">Nucleus</keyword>
<dbReference type="RefSeq" id="XP_025423413.1">
    <property type="nucleotide sequence ID" value="XM_025567628.1"/>
</dbReference>
<dbReference type="InterPro" id="IPR001680">
    <property type="entry name" value="WD40_rpt"/>
</dbReference>
<evidence type="ECO:0000256" key="6">
    <source>
        <dbReference type="SAM" id="MobiDB-lite"/>
    </source>
</evidence>
<dbReference type="PANTHER" id="PTHR19932">
    <property type="entry name" value="WD REPEAT AND HMG-BOX DNA BINDING PROTEIN"/>
    <property type="match status" value="1"/>
</dbReference>
<evidence type="ECO:0000259" key="9">
    <source>
        <dbReference type="Pfam" id="PF24817"/>
    </source>
</evidence>
<dbReference type="CTD" id="36551"/>
<dbReference type="PROSITE" id="PS50294">
    <property type="entry name" value="WD_REPEATS_REGION"/>
    <property type="match status" value="2"/>
</dbReference>
<dbReference type="Gene3D" id="2.130.10.10">
    <property type="entry name" value="YVTN repeat-like/Quinoprotein amine dehydrogenase"/>
    <property type="match status" value="3"/>
</dbReference>
<dbReference type="InterPro" id="IPR015943">
    <property type="entry name" value="WD40/YVTN_repeat-like_dom_sf"/>
</dbReference>